<dbReference type="GO" id="GO:0004497">
    <property type="term" value="F:monooxygenase activity"/>
    <property type="evidence" value="ECO:0007669"/>
    <property type="project" value="UniProtKB-KW"/>
</dbReference>
<feature type="region of interest" description="Disordered" evidence="9">
    <location>
        <begin position="8"/>
        <end position="32"/>
    </location>
</feature>
<evidence type="ECO:0000256" key="3">
    <source>
        <dbReference type="ARBA" id="ARBA00022617"/>
    </source>
</evidence>
<dbReference type="Pfam" id="PF00067">
    <property type="entry name" value="p450"/>
    <property type="match status" value="1"/>
</dbReference>
<dbReference type="PRINTS" id="PR00385">
    <property type="entry name" value="P450"/>
</dbReference>
<accession>A0AAV7XX18</accession>
<comment type="similarity">
    <text evidence="2">Belongs to the cytochrome P450 family.</text>
</comment>
<evidence type="ECO:0000313" key="11">
    <source>
        <dbReference type="Proteomes" id="UP001075354"/>
    </source>
</evidence>
<comment type="caution">
    <text evidence="10">The sequence shown here is derived from an EMBL/GenBank/DDBJ whole genome shotgun (WGS) entry which is preliminary data.</text>
</comment>
<dbReference type="GO" id="GO:0016705">
    <property type="term" value="F:oxidoreductase activity, acting on paired donors, with incorporation or reduction of molecular oxygen"/>
    <property type="evidence" value="ECO:0007669"/>
    <property type="project" value="InterPro"/>
</dbReference>
<dbReference type="PANTHER" id="PTHR24279">
    <property type="entry name" value="CYTOCHROME P450"/>
    <property type="match status" value="1"/>
</dbReference>
<sequence length="495" mass="55075">MLCAAVLRGGGRARAPRLPVESTTSASSGGGRRAAHAALALSDMPTPRGLPVVGTSLALLWAGSAPRLHEYVDMRHRQLGPVFRDRIGPVSAVFVADPVEMRRTFGLEGKHPMHVLPEPWILYNQLYGCKRGLFFMDGEDWLHMRRVLNRLMLKPDQADVFAAPCRYIADSLVCKWKSSNAGVVENLEEQLYKWSLDTMIAVMAGSNYKMHCNKWNAIVQHLPANIHKIFLESGRMSLISAKYARACHLPVWKRFVNTVDISLSTARTLVLEMIASCSSSSDGLLSEMLNTGVSEEDIIKVVADFIIAAGDTTALSLQWTLYLLAKNLEVQENIANEICEETNVMQSALLKGVVREALRLYPVAPFLTRIMPESCVIGGYELPPFELVLLSLYTSGRDTVNFPEPEKFWPERWLRNTSNGSYKAVTNPHASMPFAMGARSCIGKKLAETQMIMTVASILKEFKIELLNVGDIEMVLRLVAVPSKPIQIRLTPRHK</sequence>
<evidence type="ECO:0000256" key="1">
    <source>
        <dbReference type="ARBA" id="ARBA00001971"/>
    </source>
</evidence>
<feature type="binding site" description="axial binding residue" evidence="8">
    <location>
        <position position="441"/>
    </location>
    <ligand>
        <name>heme</name>
        <dbReference type="ChEBI" id="CHEBI:30413"/>
    </ligand>
    <ligandPart>
        <name>Fe</name>
        <dbReference type="ChEBI" id="CHEBI:18248"/>
    </ligandPart>
</feature>
<dbReference type="InterPro" id="IPR036396">
    <property type="entry name" value="Cyt_P450_sf"/>
</dbReference>
<keyword evidence="3 8" id="KW-0349">Heme</keyword>
<evidence type="ECO:0000256" key="5">
    <source>
        <dbReference type="ARBA" id="ARBA00023002"/>
    </source>
</evidence>
<evidence type="ECO:0000256" key="4">
    <source>
        <dbReference type="ARBA" id="ARBA00022723"/>
    </source>
</evidence>
<gene>
    <name evidence="10" type="ORF">ONE63_005697</name>
</gene>
<evidence type="ECO:0000256" key="2">
    <source>
        <dbReference type="ARBA" id="ARBA00010617"/>
    </source>
</evidence>
<dbReference type="SUPFAM" id="SSF48264">
    <property type="entry name" value="Cytochrome P450"/>
    <property type="match status" value="1"/>
</dbReference>
<comment type="cofactor">
    <cofactor evidence="1 8">
        <name>heme</name>
        <dbReference type="ChEBI" id="CHEBI:30413"/>
    </cofactor>
</comment>
<proteinExistence type="inferred from homology"/>
<keyword evidence="6 8" id="KW-0408">Iron</keyword>
<dbReference type="CDD" id="cd11054">
    <property type="entry name" value="CYP24A1-like"/>
    <property type="match status" value="1"/>
</dbReference>
<keyword evidence="4 8" id="KW-0479">Metal-binding</keyword>
<dbReference type="GO" id="GO:0005506">
    <property type="term" value="F:iron ion binding"/>
    <property type="evidence" value="ECO:0007669"/>
    <property type="project" value="InterPro"/>
</dbReference>
<dbReference type="Gene3D" id="1.10.630.10">
    <property type="entry name" value="Cytochrome P450"/>
    <property type="match status" value="1"/>
</dbReference>
<name>A0AAV7XX18_9NEOP</name>
<keyword evidence="5" id="KW-0560">Oxidoreductase</keyword>
<dbReference type="PANTHER" id="PTHR24279:SF120">
    <property type="entry name" value="CYTOCHROME P450"/>
    <property type="match status" value="1"/>
</dbReference>
<dbReference type="InterPro" id="IPR002401">
    <property type="entry name" value="Cyt_P450_E_grp-I"/>
</dbReference>
<dbReference type="GO" id="GO:0020037">
    <property type="term" value="F:heme binding"/>
    <property type="evidence" value="ECO:0007669"/>
    <property type="project" value="InterPro"/>
</dbReference>
<evidence type="ECO:0000256" key="9">
    <source>
        <dbReference type="SAM" id="MobiDB-lite"/>
    </source>
</evidence>
<feature type="compositionally biased region" description="Low complexity" evidence="9">
    <location>
        <begin position="16"/>
        <end position="27"/>
    </location>
</feature>
<dbReference type="PRINTS" id="PR00463">
    <property type="entry name" value="EP450I"/>
</dbReference>
<dbReference type="EMBL" id="JAPTSV010000002">
    <property type="protein sequence ID" value="KAJ1530854.1"/>
    <property type="molecule type" value="Genomic_DNA"/>
</dbReference>
<dbReference type="InterPro" id="IPR001128">
    <property type="entry name" value="Cyt_P450"/>
</dbReference>
<dbReference type="InterPro" id="IPR050479">
    <property type="entry name" value="CYP11_CYP27_families"/>
</dbReference>
<organism evidence="10 11">
    <name type="scientific">Megalurothrips usitatus</name>
    <name type="common">bean blossom thrips</name>
    <dbReference type="NCBI Taxonomy" id="439358"/>
    <lineage>
        <taxon>Eukaryota</taxon>
        <taxon>Metazoa</taxon>
        <taxon>Ecdysozoa</taxon>
        <taxon>Arthropoda</taxon>
        <taxon>Hexapoda</taxon>
        <taxon>Insecta</taxon>
        <taxon>Pterygota</taxon>
        <taxon>Neoptera</taxon>
        <taxon>Paraneoptera</taxon>
        <taxon>Thysanoptera</taxon>
        <taxon>Terebrantia</taxon>
        <taxon>Thripoidea</taxon>
        <taxon>Thripidae</taxon>
        <taxon>Megalurothrips</taxon>
    </lineage>
</organism>
<evidence type="ECO:0008006" key="12">
    <source>
        <dbReference type="Google" id="ProtNLM"/>
    </source>
</evidence>
<evidence type="ECO:0000256" key="6">
    <source>
        <dbReference type="ARBA" id="ARBA00023004"/>
    </source>
</evidence>
<keyword evidence="11" id="KW-1185">Reference proteome</keyword>
<protein>
    <recommendedName>
        <fullName evidence="12">Cytochrome P450 315a1, mitochondrial</fullName>
    </recommendedName>
</protein>
<dbReference type="AlphaFoldDB" id="A0AAV7XX18"/>
<evidence type="ECO:0000313" key="10">
    <source>
        <dbReference type="EMBL" id="KAJ1530854.1"/>
    </source>
</evidence>
<dbReference type="Proteomes" id="UP001075354">
    <property type="component" value="Chromosome 2"/>
</dbReference>
<keyword evidence="7" id="KW-0503">Monooxygenase</keyword>
<reference evidence="10" key="1">
    <citation type="submission" date="2022-12" db="EMBL/GenBank/DDBJ databases">
        <title>Chromosome-level genome assembly of the bean flower thrips Megalurothrips usitatus.</title>
        <authorList>
            <person name="Ma L."/>
            <person name="Liu Q."/>
            <person name="Li H."/>
            <person name="Cai W."/>
        </authorList>
    </citation>
    <scope>NUCLEOTIDE SEQUENCE</scope>
    <source>
        <strain evidence="10">Cailab_2022a</strain>
    </source>
</reference>
<evidence type="ECO:0000256" key="8">
    <source>
        <dbReference type="PIRSR" id="PIRSR602401-1"/>
    </source>
</evidence>
<evidence type="ECO:0000256" key="7">
    <source>
        <dbReference type="ARBA" id="ARBA00023033"/>
    </source>
</evidence>